<protein>
    <recommendedName>
        <fullName evidence="3">Roadblock/LAMTOR2 domain-containing protein</fullName>
    </recommendedName>
</protein>
<dbReference type="InterPro" id="IPR004942">
    <property type="entry name" value="Roadblock/LAMTOR2_dom"/>
</dbReference>
<feature type="region of interest" description="Disordered" evidence="2">
    <location>
        <begin position="127"/>
        <end position="154"/>
    </location>
</feature>
<feature type="compositionally biased region" description="Basic and acidic residues" evidence="2">
    <location>
        <begin position="127"/>
        <end position="145"/>
    </location>
</feature>
<name>A0A7S4FL98_9EUGL</name>
<dbReference type="SMART" id="SM00960">
    <property type="entry name" value="Robl_LC7"/>
    <property type="match status" value="1"/>
</dbReference>
<accession>A0A7S4FL98</accession>
<reference evidence="4" key="1">
    <citation type="submission" date="2021-01" db="EMBL/GenBank/DDBJ databases">
        <authorList>
            <person name="Corre E."/>
            <person name="Pelletier E."/>
            <person name="Niang G."/>
            <person name="Scheremetjew M."/>
            <person name="Finn R."/>
            <person name="Kale V."/>
            <person name="Holt S."/>
            <person name="Cochrane G."/>
            <person name="Meng A."/>
            <person name="Brown T."/>
            <person name="Cohen L."/>
        </authorList>
    </citation>
    <scope>NUCLEOTIDE SEQUENCE</scope>
    <source>
        <strain evidence="4">CCMP1594</strain>
    </source>
</reference>
<dbReference type="SUPFAM" id="SSF103196">
    <property type="entry name" value="Roadblock/LC7 domain"/>
    <property type="match status" value="1"/>
</dbReference>
<comment type="similarity">
    <text evidence="1">Belongs to the GAMAD family.</text>
</comment>
<dbReference type="Pfam" id="PF03259">
    <property type="entry name" value="Robl_LC7"/>
    <property type="match status" value="1"/>
</dbReference>
<gene>
    <name evidence="4" type="ORF">EGYM00163_LOCUS12374</name>
</gene>
<evidence type="ECO:0000256" key="1">
    <source>
        <dbReference type="ARBA" id="ARBA00007191"/>
    </source>
</evidence>
<dbReference type="Gene3D" id="3.30.450.30">
    <property type="entry name" value="Dynein light chain 2a, cytoplasmic"/>
    <property type="match status" value="1"/>
</dbReference>
<dbReference type="EMBL" id="HBJA01036531">
    <property type="protein sequence ID" value="CAE0801253.1"/>
    <property type="molecule type" value="Transcribed_RNA"/>
</dbReference>
<proteinExistence type="inferred from homology"/>
<organism evidence="4">
    <name type="scientific">Eutreptiella gymnastica</name>
    <dbReference type="NCBI Taxonomy" id="73025"/>
    <lineage>
        <taxon>Eukaryota</taxon>
        <taxon>Discoba</taxon>
        <taxon>Euglenozoa</taxon>
        <taxon>Euglenida</taxon>
        <taxon>Spirocuta</taxon>
        <taxon>Euglenophyceae</taxon>
        <taxon>Eutreptiales</taxon>
        <taxon>Eutreptiaceae</taxon>
        <taxon>Eutreptiella</taxon>
    </lineage>
</organism>
<sequence>MADGEGAPRRNKAAETMATIDATLKRIAAHKGVLGYIVVNPRDNSVIKHVGMHDDHELIAKYAQRVLAFVSLTRSVVRDLDPLNDLTFLRLRSKQHEIIVAPEWDFVFMVVQDYHISTKEELAKIKVKPKERPREPQDQDNKEASEGVTENVEA</sequence>
<dbReference type="AlphaFoldDB" id="A0A7S4FL98"/>
<evidence type="ECO:0000256" key="2">
    <source>
        <dbReference type="SAM" id="MobiDB-lite"/>
    </source>
</evidence>
<feature type="domain" description="Roadblock/LAMTOR2" evidence="3">
    <location>
        <begin position="20"/>
        <end position="112"/>
    </location>
</feature>
<dbReference type="PANTHER" id="PTHR10779">
    <property type="entry name" value="DYNEIN LIGHT CHAIN ROADBLOCK"/>
    <property type="match status" value="1"/>
</dbReference>
<evidence type="ECO:0000259" key="3">
    <source>
        <dbReference type="SMART" id="SM00960"/>
    </source>
</evidence>
<evidence type="ECO:0000313" key="4">
    <source>
        <dbReference type="EMBL" id="CAE0801253.1"/>
    </source>
</evidence>